<dbReference type="RefSeq" id="WP_129259701.1">
    <property type="nucleotide sequence ID" value="NZ_SDKC01000002.1"/>
</dbReference>
<proteinExistence type="predicted"/>
<accession>A0A4Q1RDD6</accession>
<keyword evidence="2" id="KW-1185">Reference proteome</keyword>
<sequence>MMNNYKIENEQKMSGMECVTDSNCAIMGGASLVDTVSPDSQPNLASMFSPTMFENELYSTQGRKGHKLKRINMAFSDPVYAYIKYESRRRGLSATHLVNSIISEYMNSPQGHIG</sequence>
<dbReference type="AlphaFoldDB" id="A0A4Q1RDD6"/>
<name>A0A4Q1RDD6_9FIRM</name>
<gene>
    <name evidence="1" type="ORF">ETP43_16535</name>
</gene>
<evidence type="ECO:0000313" key="2">
    <source>
        <dbReference type="Proteomes" id="UP000290106"/>
    </source>
</evidence>
<dbReference type="EMBL" id="SDKC01000002">
    <property type="protein sequence ID" value="RXS72585.1"/>
    <property type="molecule type" value="Genomic_DNA"/>
</dbReference>
<protein>
    <submittedName>
        <fullName evidence="1">Uncharacterized protein</fullName>
    </submittedName>
</protein>
<dbReference type="Proteomes" id="UP000290106">
    <property type="component" value="Unassembled WGS sequence"/>
</dbReference>
<reference evidence="1 2" key="1">
    <citation type="submission" date="2019-01" db="EMBL/GenBank/DDBJ databases">
        <title>Blautia sp. nov. KGMB01111 isolated human feces.</title>
        <authorList>
            <person name="Park J.-E."/>
            <person name="Kim J.-S."/>
            <person name="Park S.-H."/>
        </authorList>
    </citation>
    <scope>NUCLEOTIDE SEQUENCE [LARGE SCALE GENOMIC DNA]</scope>
    <source>
        <strain evidence="1 2">KGMB01111</strain>
    </source>
</reference>
<evidence type="ECO:0000313" key="1">
    <source>
        <dbReference type="EMBL" id="RXS72585.1"/>
    </source>
</evidence>
<comment type="caution">
    <text evidence="1">The sequence shown here is derived from an EMBL/GenBank/DDBJ whole genome shotgun (WGS) entry which is preliminary data.</text>
</comment>
<dbReference type="OrthoDB" id="10004456at2"/>
<organism evidence="1 2">
    <name type="scientific">Blautia faecicola</name>
    <dbReference type="NCBI Taxonomy" id="2509240"/>
    <lineage>
        <taxon>Bacteria</taxon>
        <taxon>Bacillati</taxon>
        <taxon>Bacillota</taxon>
        <taxon>Clostridia</taxon>
        <taxon>Lachnospirales</taxon>
        <taxon>Lachnospiraceae</taxon>
        <taxon>Blautia</taxon>
    </lineage>
</organism>